<sequence>QTKVTTIVYDHQRATIAYVIWARHLSSTIRKQMANDNEPYSHPGEGAMCWRSSCVDRSQENSAYMQRSYQDVNMAYS</sequence>
<organism evidence="1 3">
    <name type="scientific">Didymodactylos carnosus</name>
    <dbReference type="NCBI Taxonomy" id="1234261"/>
    <lineage>
        <taxon>Eukaryota</taxon>
        <taxon>Metazoa</taxon>
        <taxon>Spiralia</taxon>
        <taxon>Gnathifera</taxon>
        <taxon>Rotifera</taxon>
        <taxon>Eurotatoria</taxon>
        <taxon>Bdelloidea</taxon>
        <taxon>Philodinida</taxon>
        <taxon>Philodinidae</taxon>
        <taxon>Didymodactylos</taxon>
    </lineage>
</organism>
<reference evidence="1" key="1">
    <citation type="submission" date="2021-02" db="EMBL/GenBank/DDBJ databases">
        <authorList>
            <person name="Nowell W R."/>
        </authorList>
    </citation>
    <scope>NUCLEOTIDE SEQUENCE</scope>
</reference>
<protein>
    <submittedName>
        <fullName evidence="1">Uncharacterized protein</fullName>
    </submittedName>
</protein>
<feature type="non-terminal residue" evidence="1">
    <location>
        <position position="1"/>
    </location>
</feature>
<dbReference type="EMBL" id="CAJOBC010120156">
    <property type="protein sequence ID" value="CAF4570489.1"/>
    <property type="molecule type" value="Genomic_DNA"/>
</dbReference>
<accession>A0A816EH61</accession>
<gene>
    <name evidence="1" type="ORF">GPM918_LOCUS45339</name>
    <name evidence="2" type="ORF">SRO942_LOCUS47748</name>
</gene>
<evidence type="ECO:0000313" key="2">
    <source>
        <dbReference type="EMBL" id="CAF4570489.1"/>
    </source>
</evidence>
<evidence type="ECO:0000313" key="3">
    <source>
        <dbReference type="Proteomes" id="UP000663829"/>
    </source>
</evidence>
<dbReference type="Proteomes" id="UP000663829">
    <property type="component" value="Unassembled WGS sequence"/>
</dbReference>
<dbReference type="EMBL" id="CAJNOQ010050111">
    <property type="protein sequence ID" value="CAF1647859.1"/>
    <property type="molecule type" value="Genomic_DNA"/>
</dbReference>
<dbReference type="Proteomes" id="UP000681722">
    <property type="component" value="Unassembled WGS sequence"/>
</dbReference>
<proteinExistence type="predicted"/>
<dbReference type="AlphaFoldDB" id="A0A816EH61"/>
<name>A0A816EH61_9BILA</name>
<comment type="caution">
    <text evidence="1">The sequence shown here is derived from an EMBL/GenBank/DDBJ whole genome shotgun (WGS) entry which is preliminary data.</text>
</comment>
<keyword evidence="3" id="KW-1185">Reference proteome</keyword>
<evidence type="ECO:0000313" key="1">
    <source>
        <dbReference type="EMBL" id="CAF1647859.1"/>
    </source>
</evidence>